<dbReference type="EMBL" id="ML120547">
    <property type="protein sequence ID" value="RPA89990.1"/>
    <property type="molecule type" value="Genomic_DNA"/>
</dbReference>
<evidence type="ECO:0000313" key="2">
    <source>
        <dbReference type="Proteomes" id="UP000276215"/>
    </source>
</evidence>
<keyword evidence="2" id="KW-1185">Reference proteome</keyword>
<sequence length="112" mass="12372">MGLDEFVTGRIHQMHFRKSYLAAHTTWEDPEAHTTCPCCKEEKETLDHSILHCPPKSDICLLHLPGVDDTGPESTLCTTADIIRGLVNYIKVTETGFPLSMVALWGPPLSPG</sequence>
<accession>A0A3N4J0L3</accession>
<organism evidence="1 2">
    <name type="scientific">Choiromyces venosus 120613-1</name>
    <dbReference type="NCBI Taxonomy" id="1336337"/>
    <lineage>
        <taxon>Eukaryota</taxon>
        <taxon>Fungi</taxon>
        <taxon>Dikarya</taxon>
        <taxon>Ascomycota</taxon>
        <taxon>Pezizomycotina</taxon>
        <taxon>Pezizomycetes</taxon>
        <taxon>Pezizales</taxon>
        <taxon>Tuberaceae</taxon>
        <taxon>Choiromyces</taxon>
    </lineage>
</organism>
<proteinExistence type="predicted"/>
<name>A0A3N4J0L3_9PEZI</name>
<protein>
    <submittedName>
        <fullName evidence="1">Uncharacterized protein</fullName>
    </submittedName>
</protein>
<gene>
    <name evidence="1" type="ORF">L873DRAFT_1821907</name>
</gene>
<evidence type="ECO:0000313" key="1">
    <source>
        <dbReference type="EMBL" id="RPA89990.1"/>
    </source>
</evidence>
<dbReference type="AlphaFoldDB" id="A0A3N4J0L3"/>
<reference evidence="1 2" key="1">
    <citation type="journal article" date="2018" name="Nat. Ecol. Evol.">
        <title>Pezizomycetes genomes reveal the molecular basis of ectomycorrhizal truffle lifestyle.</title>
        <authorList>
            <person name="Murat C."/>
            <person name="Payen T."/>
            <person name="Noel B."/>
            <person name="Kuo A."/>
            <person name="Morin E."/>
            <person name="Chen J."/>
            <person name="Kohler A."/>
            <person name="Krizsan K."/>
            <person name="Balestrini R."/>
            <person name="Da Silva C."/>
            <person name="Montanini B."/>
            <person name="Hainaut M."/>
            <person name="Levati E."/>
            <person name="Barry K.W."/>
            <person name="Belfiori B."/>
            <person name="Cichocki N."/>
            <person name="Clum A."/>
            <person name="Dockter R.B."/>
            <person name="Fauchery L."/>
            <person name="Guy J."/>
            <person name="Iotti M."/>
            <person name="Le Tacon F."/>
            <person name="Lindquist E.A."/>
            <person name="Lipzen A."/>
            <person name="Malagnac F."/>
            <person name="Mello A."/>
            <person name="Molinier V."/>
            <person name="Miyauchi S."/>
            <person name="Poulain J."/>
            <person name="Riccioni C."/>
            <person name="Rubini A."/>
            <person name="Sitrit Y."/>
            <person name="Splivallo R."/>
            <person name="Traeger S."/>
            <person name="Wang M."/>
            <person name="Zifcakova L."/>
            <person name="Wipf D."/>
            <person name="Zambonelli A."/>
            <person name="Paolocci F."/>
            <person name="Nowrousian M."/>
            <person name="Ottonello S."/>
            <person name="Baldrian P."/>
            <person name="Spatafora J.W."/>
            <person name="Henrissat B."/>
            <person name="Nagy L.G."/>
            <person name="Aury J.M."/>
            <person name="Wincker P."/>
            <person name="Grigoriev I.V."/>
            <person name="Bonfante P."/>
            <person name="Martin F.M."/>
        </authorList>
    </citation>
    <scope>NUCLEOTIDE SEQUENCE [LARGE SCALE GENOMIC DNA]</scope>
    <source>
        <strain evidence="1 2">120613-1</strain>
    </source>
</reference>
<dbReference type="Proteomes" id="UP000276215">
    <property type="component" value="Unassembled WGS sequence"/>
</dbReference>